<evidence type="ECO:0000256" key="2">
    <source>
        <dbReference type="ARBA" id="ARBA00005125"/>
    </source>
</evidence>
<dbReference type="InterPro" id="IPR000653">
    <property type="entry name" value="DegT/StrS_aminotransferase"/>
</dbReference>
<comment type="cofactor">
    <cofactor evidence="1">
        <name>pyridoxal 5'-phosphate</name>
        <dbReference type="ChEBI" id="CHEBI:597326"/>
    </cofactor>
</comment>
<dbReference type="Gene3D" id="3.90.1150.10">
    <property type="entry name" value="Aspartate Aminotransferase, domain 1"/>
    <property type="match status" value="1"/>
</dbReference>
<comment type="catalytic activity">
    <reaction evidence="7">
        <text>GDP-alpha-D-perosamine + 2-oxoglutarate = GDP-4-dehydro-alpha-D-rhamnose + L-glutamate</text>
        <dbReference type="Rhea" id="RHEA:36779"/>
        <dbReference type="ChEBI" id="CHEBI:16810"/>
        <dbReference type="ChEBI" id="CHEBI:29985"/>
        <dbReference type="ChEBI" id="CHEBI:57964"/>
        <dbReference type="ChEBI" id="CHEBI:73996"/>
        <dbReference type="EC" id="2.6.1.102"/>
    </reaction>
</comment>
<keyword evidence="4 13" id="KW-0808">Transferase</keyword>
<comment type="pathway">
    <text evidence="2">Bacterial outer membrane biogenesis; LPS O-antigen biosynthesis.</text>
</comment>
<dbReference type="Proteomes" id="UP000094313">
    <property type="component" value="Chromosome"/>
</dbReference>
<dbReference type="FunFam" id="3.40.640.10:FF:000090">
    <property type="entry name" value="Pyridoxal phosphate-dependent aminotransferase"/>
    <property type="match status" value="1"/>
</dbReference>
<dbReference type="SUPFAM" id="SSF53383">
    <property type="entry name" value="PLP-dependent transferases"/>
    <property type="match status" value="1"/>
</dbReference>
<dbReference type="GO" id="GO:0102933">
    <property type="term" value="F:GDP-4-dehydro-6-deoxy-D-mannose-4-aminotransferase activity"/>
    <property type="evidence" value="ECO:0007669"/>
    <property type="project" value="UniProtKB-EC"/>
</dbReference>
<evidence type="ECO:0000256" key="9">
    <source>
        <dbReference type="ARBA" id="ARBA00074221"/>
    </source>
</evidence>
<evidence type="ECO:0000256" key="3">
    <source>
        <dbReference type="ARBA" id="ARBA00022576"/>
    </source>
</evidence>
<evidence type="ECO:0000256" key="5">
    <source>
        <dbReference type="ARBA" id="ARBA00022898"/>
    </source>
</evidence>
<gene>
    <name evidence="13" type="ORF">BFS30_06840</name>
</gene>
<dbReference type="PIRSF" id="PIRSF000390">
    <property type="entry name" value="PLP_StrS"/>
    <property type="match status" value="1"/>
</dbReference>
<evidence type="ECO:0000256" key="8">
    <source>
        <dbReference type="ARBA" id="ARBA00066317"/>
    </source>
</evidence>
<dbReference type="PANTHER" id="PTHR30244">
    <property type="entry name" value="TRANSAMINASE"/>
    <property type="match status" value="1"/>
</dbReference>
<keyword evidence="14" id="KW-1185">Reference proteome</keyword>
<accession>A0A1D7QE95</accession>
<evidence type="ECO:0000256" key="12">
    <source>
        <dbReference type="RuleBase" id="RU004508"/>
    </source>
</evidence>
<dbReference type="Gene3D" id="3.40.640.10">
    <property type="entry name" value="Type I PLP-dependent aspartate aminotransferase-like (Major domain)"/>
    <property type="match status" value="1"/>
</dbReference>
<protein>
    <recommendedName>
        <fullName evidence="9">GDP-perosamine synthase</fullName>
        <ecNumber evidence="8">2.6.1.102</ecNumber>
    </recommendedName>
</protein>
<dbReference type="OrthoDB" id="9810913at2"/>
<dbReference type="GO" id="GO:0000271">
    <property type="term" value="P:polysaccharide biosynthetic process"/>
    <property type="evidence" value="ECO:0007669"/>
    <property type="project" value="TreeGrafter"/>
</dbReference>
<dbReference type="EC" id="2.6.1.102" evidence="8"/>
<evidence type="ECO:0000256" key="7">
    <source>
        <dbReference type="ARBA" id="ARBA00051587"/>
    </source>
</evidence>
<feature type="active site" description="Proton acceptor" evidence="10">
    <location>
        <position position="220"/>
    </location>
</feature>
<dbReference type="PANTHER" id="PTHR30244:SF30">
    <property type="entry name" value="BLR5990 PROTEIN"/>
    <property type="match status" value="1"/>
</dbReference>
<evidence type="ECO:0000313" key="13">
    <source>
        <dbReference type="EMBL" id="AOM76909.1"/>
    </source>
</evidence>
<dbReference type="InterPro" id="IPR015424">
    <property type="entry name" value="PyrdxlP-dep_Trfase"/>
</dbReference>
<name>A0A1D7QE95_9SPHI</name>
<evidence type="ECO:0000256" key="10">
    <source>
        <dbReference type="PIRSR" id="PIRSR000390-1"/>
    </source>
</evidence>
<keyword evidence="3 13" id="KW-0032">Aminotransferase</keyword>
<feature type="modified residue" description="N6-(pyridoxal phosphate)lysine" evidence="11">
    <location>
        <position position="220"/>
    </location>
</feature>
<evidence type="ECO:0000256" key="11">
    <source>
        <dbReference type="PIRSR" id="PIRSR000390-2"/>
    </source>
</evidence>
<dbReference type="InterPro" id="IPR026385">
    <property type="entry name" value="LegC-like"/>
</dbReference>
<comment type="similarity">
    <text evidence="6 12">Belongs to the DegT/DnrJ/EryC1 family.</text>
</comment>
<sequence>MENSNKFQGIVDFVKKAYPNKDFVALHEPVFIGNERKYVLDAIDSTFVSSVGAYVNSFEERMAEITGAKYAIAIVNGTNALHMALLLAGVERDHEVLSQALTFIATANAISYIGAKLVFIDVDRDTMGMSPEALNRFLKTNAEKKSDGYTYNKVTGKRISACIPMHTFGLPCRIDEIAAICEDWNITLVEDAAESLGSYYKNKHTGTFGKLGVFSFNGNKTVTCGGGGAIITDDEALAKRAKHLTTQAKVPHKWDFVHDEIGYNYRMPNLNAALACAQLEQLALFVENKRELAGQYQVLAESLRFSFAQELKEAKANYWLVALVLDDLEERNAFLEYTNSRGVMTRPIWELMNRLPMFKDSQADDLENSLWLADRVVNIPSGFRT</sequence>
<evidence type="ECO:0000256" key="1">
    <source>
        <dbReference type="ARBA" id="ARBA00001933"/>
    </source>
</evidence>
<dbReference type="EMBL" id="CP017141">
    <property type="protein sequence ID" value="AOM76909.1"/>
    <property type="molecule type" value="Genomic_DNA"/>
</dbReference>
<dbReference type="RefSeq" id="WP_069378602.1">
    <property type="nucleotide sequence ID" value="NZ_CP017141.1"/>
</dbReference>
<dbReference type="KEGG" id="psty:BFS30_06840"/>
<dbReference type="AlphaFoldDB" id="A0A1D7QE95"/>
<organism evidence="13 14">
    <name type="scientific">Pedobacter steynii</name>
    <dbReference type="NCBI Taxonomy" id="430522"/>
    <lineage>
        <taxon>Bacteria</taxon>
        <taxon>Pseudomonadati</taxon>
        <taxon>Bacteroidota</taxon>
        <taxon>Sphingobacteriia</taxon>
        <taxon>Sphingobacteriales</taxon>
        <taxon>Sphingobacteriaceae</taxon>
        <taxon>Pedobacter</taxon>
    </lineage>
</organism>
<dbReference type="CDD" id="cd00616">
    <property type="entry name" value="AHBA_syn"/>
    <property type="match status" value="1"/>
</dbReference>
<dbReference type="InterPro" id="IPR015422">
    <property type="entry name" value="PyrdxlP-dep_Trfase_small"/>
</dbReference>
<dbReference type="Pfam" id="PF01041">
    <property type="entry name" value="DegT_DnrJ_EryC1"/>
    <property type="match status" value="1"/>
</dbReference>
<evidence type="ECO:0000256" key="4">
    <source>
        <dbReference type="ARBA" id="ARBA00022679"/>
    </source>
</evidence>
<proteinExistence type="inferred from homology"/>
<evidence type="ECO:0000313" key="14">
    <source>
        <dbReference type="Proteomes" id="UP000094313"/>
    </source>
</evidence>
<reference evidence="13 14" key="1">
    <citation type="submission" date="2016-08" db="EMBL/GenBank/DDBJ databases">
        <authorList>
            <person name="Seilhamer J.J."/>
        </authorList>
    </citation>
    <scope>NUCLEOTIDE SEQUENCE [LARGE SCALE GENOMIC DNA]</scope>
    <source>
        <strain evidence="13 14">DX4</strain>
    </source>
</reference>
<dbReference type="GO" id="GO:0030170">
    <property type="term" value="F:pyridoxal phosphate binding"/>
    <property type="evidence" value="ECO:0007669"/>
    <property type="project" value="TreeGrafter"/>
</dbReference>
<keyword evidence="5 11" id="KW-0663">Pyridoxal phosphate</keyword>
<dbReference type="NCBIfam" id="TIGR04181">
    <property type="entry name" value="NHT_00031"/>
    <property type="match status" value="1"/>
</dbReference>
<evidence type="ECO:0000256" key="6">
    <source>
        <dbReference type="ARBA" id="ARBA00037999"/>
    </source>
</evidence>
<dbReference type="InterPro" id="IPR015421">
    <property type="entry name" value="PyrdxlP-dep_Trfase_major"/>
</dbReference>